<name>A0A0V0TSH0_9BILA</name>
<keyword evidence="2" id="KW-1185">Reference proteome</keyword>
<organism evidence="1 2">
    <name type="scientific">Trichinella murrelli</name>
    <dbReference type="NCBI Taxonomy" id="144512"/>
    <lineage>
        <taxon>Eukaryota</taxon>
        <taxon>Metazoa</taxon>
        <taxon>Ecdysozoa</taxon>
        <taxon>Nematoda</taxon>
        <taxon>Enoplea</taxon>
        <taxon>Dorylaimia</taxon>
        <taxon>Trichinellida</taxon>
        <taxon>Trichinellidae</taxon>
        <taxon>Trichinella</taxon>
    </lineage>
</organism>
<accession>A0A0V0TSH0</accession>
<dbReference type="Proteomes" id="UP000055048">
    <property type="component" value="Unassembled WGS sequence"/>
</dbReference>
<dbReference type="AlphaFoldDB" id="A0A0V0TSH0"/>
<proteinExistence type="predicted"/>
<dbReference type="EMBL" id="JYDJ01000159">
    <property type="protein sequence ID" value="KRX41872.1"/>
    <property type="molecule type" value="Genomic_DNA"/>
</dbReference>
<gene>
    <name evidence="1" type="ORF">T05_3228</name>
</gene>
<evidence type="ECO:0000313" key="2">
    <source>
        <dbReference type="Proteomes" id="UP000055048"/>
    </source>
</evidence>
<comment type="caution">
    <text evidence="1">The sequence shown here is derived from an EMBL/GenBank/DDBJ whole genome shotgun (WGS) entry which is preliminary data.</text>
</comment>
<sequence>MQKLCYALISKPCNCMLEEVHGKIYIIIIISFCKILQDANENKYVSLIFCICESSISKIINRIVSLNQ</sequence>
<protein>
    <submittedName>
        <fullName evidence="1">Uncharacterized protein</fullName>
    </submittedName>
</protein>
<reference evidence="1 2" key="1">
    <citation type="submission" date="2015-01" db="EMBL/GenBank/DDBJ databases">
        <title>Evolution of Trichinella species and genotypes.</title>
        <authorList>
            <person name="Korhonen P.K."/>
            <person name="Edoardo P."/>
            <person name="Giuseppe L.R."/>
            <person name="Gasser R.B."/>
        </authorList>
    </citation>
    <scope>NUCLEOTIDE SEQUENCE [LARGE SCALE GENOMIC DNA]</scope>
    <source>
        <strain evidence="1">ISS417</strain>
    </source>
</reference>
<evidence type="ECO:0000313" key="1">
    <source>
        <dbReference type="EMBL" id="KRX41872.1"/>
    </source>
</evidence>